<gene>
    <name evidence="7" type="ORF">IDJ76_04990</name>
</gene>
<evidence type="ECO:0000256" key="5">
    <source>
        <dbReference type="ARBA" id="ARBA00022801"/>
    </source>
</evidence>
<dbReference type="RefSeq" id="WP_191162352.1">
    <property type="nucleotide sequence ID" value="NZ_JACWMX010000002.1"/>
</dbReference>
<keyword evidence="3" id="KW-0540">Nuclease</keyword>
<keyword evidence="5" id="KW-0378">Hydrolase</keyword>
<organism evidence="7 8">
    <name type="scientific">Mucilaginibacter glaciei</name>
    <dbReference type="NCBI Taxonomy" id="2772109"/>
    <lineage>
        <taxon>Bacteria</taxon>
        <taxon>Pseudomonadati</taxon>
        <taxon>Bacteroidota</taxon>
        <taxon>Sphingobacteriia</taxon>
        <taxon>Sphingobacteriales</taxon>
        <taxon>Sphingobacteriaceae</taxon>
        <taxon>Mucilaginibacter</taxon>
    </lineage>
</organism>
<evidence type="ECO:0000256" key="3">
    <source>
        <dbReference type="ARBA" id="ARBA00022722"/>
    </source>
</evidence>
<dbReference type="Proteomes" id="UP000619078">
    <property type="component" value="Unassembled WGS sequence"/>
</dbReference>
<keyword evidence="8" id="KW-1185">Reference proteome</keyword>
<comment type="similarity">
    <text evidence="6">Belongs to the HepT RNase toxin family.</text>
</comment>
<evidence type="ECO:0000256" key="4">
    <source>
        <dbReference type="ARBA" id="ARBA00022741"/>
    </source>
</evidence>
<dbReference type="GO" id="GO:0110001">
    <property type="term" value="C:toxin-antitoxin complex"/>
    <property type="evidence" value="ECO:0007669"/>
    <property type="project" value="InterPro"/>
</dbReference>
<proteinExistence type="inferred from homology"/>
<dbReference type="InterPro" id="IPR008201">
    <property type="entry name" value="HepT-like"/>
</dbReference>
<dbReference type="Gene3D" id="1.20.120.580">
    <property type="entry name" value="bsu32300-like"/>
    <property type="match status" value="1"/>
</dbReference>
<dbReference type="GO" id="GO:0004540">
    <property type="term" value="F:RNA nuclease activity"/>
    <property type="evidence" value="ECO:0007669"/>
    <property type="project" value="InterPro"/>
</dbReference>
<accession>A0A926NNG2</accession>
<name>A0A926NNG2_9SPHI</name>
<dbReference type="PANTHER" id="PTHR34139">
    <property type="entry name" value="UPF0331 PROTEIN MJ0127"/>
    <property type="match status" value="1"/>
</dbReference>
<reference evidence="7" key="1">
    <citation type="submission" date="2020-09" db="EMBL/GenBank/DDBJ databases">
        <title>Novel species of Mucilaginibacter isolated from a glacier on the Tibetan Plateau.</title>
        <authorList>
            <person name="Liu Q."/>
            <person name="Xin Y.-H."/>
        </authorList>
    </citation>
    <scope>NUCLEOTIDE SEQUENCE</scope>
    <source>
        <strain evidence="7">ZB1P21</strain>
    </source>
</reference>
<protein>
    <submittedName>
        <fullName evidence="7">DUF86 domain-containing protein</fullName>
    </submittedName>
</protein>
<evidence type="ECO:0000256" key="2">
    <source>
        <dbReference type="ARBA" id="ARBA00022649"/>
    </source>
</evidence>
<comment type="caution">
    <text evidence="7">The sequence shown here is derived from an EMBL/GenBank/DDBJ whole genome shotgun (WGS) entry which is preliminary data.</text>
</comment>
<sequence length="99" mass="11464">MVLFLIEQFLGSINLFEEYTVDTKTKSAIERQLGIIGEAVKRIKDIDNQELIRFHSDIIGFRNILIHNYDGIDDSIVWAIIKEDLTALKEEVSKKLELE</sequence>
<evidence type="ECO:0000313" key="7">
    <source>
        <dbReference type="EMBL" id="MBD1392448.1"/>
    </source>
</evidence>
<dbReference type="InterPro" id="IPR051813">
    <property type="entry name" value="HepT_RNase_toxin"/>
</dbReference>
<dbReference type="GO" id="GO:0000166">
    <property type="term" value="F:nucleotide binding"/>
    <property type="evidence" value="ECO:0007669"/>
    <property type="project" value="UniProtKB-KW"/>
</dbReference>
<keyword evidence="1" id="KW-0597">Phosphoprotein</keyword>
<dbReference type="GO" id="GO:0016787">
    <property type="term" value="F:hydrolase activity"/>
    <property type="evidence" value="ECO:0007669"/>
    <property type="project" value="UniProtKB-KW"/>
</dbReference>
<dbReference type="InterPro" id="IPR037038">
    <property type="entry name" value="HepT-like_sf"/>
</dbReference>
<dbReference type="AlphaFoldDB" id="A0A926NNG2"/>
<evidence type="ECO:0000256" key="1">
    <source>
        <dbReference type="ARBA" id="ARBA00022553"/>
    </source>
</evidence>
<dbReference type="PANTHER" id="PTHR34139:SF1">
    <property type="entry name" value="RNASE MJ1380-RELATED"/>
    <property type="match status" value="1"/>
</dbReference>
<evidence type="ECO:0000313" key="8">
    <source>
        <dbReference type="Proteomes" id="UP000619078"/>
    </source>
</evidence>
<dbReference type="Pfam" id="PF01934">
    <property type="entry name" value="HepT-like"/>
    <property type="match status" value="1"/>
</dbReference>
<dbReference type="EMBL" id="JACWMX010000002">
    <property type="protein sequence ID" value="MBD1392448.1"/>
    <property type="molecule type" value="Genomic_DNA"/>
</dbReference>
<evidence type="ECO:0000256" key="6">
    <source>
        <dbReference type="ARBA" id="ARBA00024207"/>
    </source>
</evidence>
<keyword evidence="2" id="KW-1277">Toxin-antitoxin system</keyword>
<keyword evidence="4" id="KW-0547">Nucleotide-binding</keyword>